<dbReference type="SUPFAM" id="SSF53901">
    <property type="entry name" value="Thiolase-like"/>
    <property type="match status" value="1"/>
</dbReference>
<dbReference type="FunFam" id="3.40.47.10:FF:000019">
    <property type="entry name" value="Polyketide synthase type I"/>
    <property type="match status" value="1"/>
</dbReference>
<dbReference type="InterPro" id="IPR014031">
    <property type="entry name" value="Ketoacyl_synth_C"/>
</dbReference>
<keyword evidence="5" id="KW-0511">Multifunctional enzyme</keyword>
<dbReference type="EMBL" id="LJZO01000002">
    <property type="protein sequence ID" value="ROW04222.1"/>
    <property type="molecule type" value="Genomic_DNA"/>
</dbReference>
<dbReference type="InterPro" id="IPR057326">
    <property type="entry name" value="KR_dom"/>
</dbReference>
<dbReference type="InterPro" id="IPR013968">
    <property type="entry name" value="PKS_KR"/>
</dbReference>
<evidence type="ECO:0000259" key="9">
    <source>
        <dbReference type="PROSITE" id="PS52019"/>
    </source>
</evidence>
<dbReference type="InterPro" id="IPR049900">
    <property type="entry name" value="PKS_mFAS_DH"/>
</dbReference>
<dbReference type="PROSITE" id="PS52004">
    <property type="entry name" value="KS3_2"/>
    <property type="match status" value="1"/>
</dbReference>
<gene>
    <name evidence="10" type="ORF">VSDG_00932</name>
</gene>
<dbReference type="Gene3D" id="3.40.50.720">
    <property type="entry name" value="NAD(P)-binding Rossmann-like Domain"/>
    <property type="match status" value="2"/>
</dbReference>
<evidence type="ECO:0000256" key="4">
    <source>
        <dbReference type="ARBA" id="ARBA00023002"/>
    </source>
</evidence>
<dbReference type="SUPFAM" id="SSF51735">
    <property type="entry name" value="NAD(P)-binding Rossmann-fold domains"/>
    <property type="match status" value="1"/>
</dbReference>
<dbReference type="InterPro" id="IPR016036">
    <property type="entry name" value="Malonyl_transacylase_ACP-bd"/>
</dbReference>
<dbReference type="Pfam" id="PF14765">
    <property type="entry name" value="PS-DH"/>
    <property type="match status" value="1"/>
</dbReference>
<evidence type="ECO:0000259" key="8">
    <source>
        <dbReference type="PROSITE" id="PS52004"/>
    </source>
</evidence>
<dbReference type="Pfam" id="PF02801">
    <property type="entry name" value="Ketoacyl-synt_C"/>
    <property type="match status" value="1"/>
</dbReference>
<dbReference type="OrthoDB" id="329835at2759"/>
<dbReference type="SMART" id="SM00822">
    <property type="entry name" value="PKS_KR"/>
    <property type="match status" value="1"/>
</dbReference>
<dbReference type="PROSITE" id="PS00012">
    <property type="entry name" value="PHOSPHOPANTETHEINE"/>
    <property type="match status" value="1"/>
</dbReference>
<dbReference type="GO" id="GO:0031177">
    <property type="term" value="F:phosphopantetheine binding"/>
    <property type="evidence" value="ECO:0007669"/>
    <property type="project" value="InterPro"/>
</dbReference>
<dbReference type="Pfam" id="PF21089">
    <property type="entry name" value="PKS_DH_N"/>
    <property type="match status" value="1"/>
</dbReference>
<organism evidence="10 11">
    <name type="scientific">Cytospora chrysosperma</name>
    <name type="common">Cytospora canker fungus</name>
    <name type="synonym">Sphaeria chrysosperma</name>
    <dbReference type="NCBI Taxonomy" id="252740"/>
    <lineage>
        <taxon>Eukaryota</taxon>
        <taxon>Fungi</taxon>
        <taxon>Dikarya</taxon>
        <taxon>Ascomycota</taxon>
        <taxon>Pezizomycotina</taxon>
        <taxon>Sordariomycetes</taxon>
        <taxon>Sordariomycetidae</taxon>
        <taxon>Diaporthales</taxon>
        <taxon>Cytosporaceae</taxon>
        <taxon>Cytospora</taxon>
    </lineage>
</organism>
<evidence type="ECO:0000256" key="5">
    <source>
        <dbReference type="ARBA" id="ARBA00023268"/>
    </source>
</evidence>
<dbReference type="InterPro" id="IPR036736">
    <property type="entry name" value="ACP-like_sf"/>
</dbReference>
<dbReference type="InterPro" id="IPR016039">
    <property type="entry name" value="Thiolase-like"/>
</dbReference>
<keyword evidence="1" id="KW-0596">Phosphopantetheine</keyword>
<dbReference type="InterPro" id="IPR006162">
    <property type="entry name" value="Ppantetheine_attach_site"/>
</dbReference>
<dbReference type="Pfam" id="PF08659">
    <property type="entry name" value="KR"/>
    <property type="match status" value="1"/>
</dbReference>
<dbReference type="SUPFAM" id="SSF52151">
    <property type="entry name" value="FabD/lysophospholipase-like"/>
    <property type="match status" value="1"/>
</dbReference>
<dbReference type="PANTHER" id="PTHR43775:SF20">
    <property type="entry name" value="HYBRID PKS-NRPS SYNTHETASE APDA"/>
    <property type="match status" value="1"/>
</dbReference>
<evidence type="ECO:0000256" key="2">
    <source>
        <dbReference type="ARBA" id="ARBA00022553"/>
    </source>
</evidence>
<dbReference type="InterPro" id="IPR020841">
    <property type="entry name" value="PKS_Beta-ketoAc_synthase_dom"/>
</dbReference>
<dbReference type="Pfam" id="PF00109">
    <property type="entry name" value="ketoacyl-synt"/>
    <property type="match status" value="1"/>
</dbReference>
<dbReference type="PANTHER" id="PTHR43775">
    <property type="entry name" value="FATTY ACID SYNTHASE"/>
    <property type="match status" value="1"/>
</dbReference>
<keyword evidence="2" id="KW-0597">Phosphoprotein</keyword>
<evidence type="ECO:0000259" key="7">
    <source>
        <dbReference type="PROSITE" id="PS50075"/>
    </source>
</evidence>
<dbReference type="InterPro" id="IPR020806">
    <property type="entry name" value="PKS_PP-bd"/>
</dbReference>
<dbReference type="SMART" id="SM00823">
    <property type="entry name" value="PKS_PP"/>
    <property type="match status" value="1"/>
</dbReference>
<evidence type="ECO:0000313" key="10">
    <source>
        <dbReference type="EMBL" id="ROW04222.1"/>
    </source>
</evidence>
<dbReference type="GO" id="GO:0004312">
    <property type="term" value="F:fatty acid synthase activity"/>
    <property type="evidence" value="ECO:0007669"/>
    <property type="project" value="TreeGrafter"/>
</dbReference>
<dbReference type="InterPro" id="IPR001227">
    <property type="entry name" value="Ac_transferase_dom_sf"/>
</dbReference>
<dbReference type="Gene3D" id="3.40.47.10">
    <property type="match status" value="1"/>
</dbReference>
<dbReference type="GO" id="GO:0004315">
    <property type="term" value="F:3-oxoacyl-[acyl-carrier-protein] synthase activity"/>
    <property type="evidence" value="ECO:0007669"/>
    <property type="project" value="InterPro"/>
</dbReference>
<dbReference type="GO" id="GO:0016491">
    <property type="term" value="F:oxidoreductase activity"/>
    <property type="evidence" value="ECO:0007669"/>
    <property type="project" value="UniProtKB-KW"/>
</dbReference>
<protein>
    <submittedName>
        <fullName evidence="10">Uncharacterized protein</fullName>
    </submittedName>
</protein>
<keyword evidence="4" id="KW-0560">Oxidoreductase</keyword>
<proteinExistence type="predicted"/>
<feature type="domain" description="Carrier" evidence="7">
    <location>
        <begin position="2393"/>
        <end position="2473"/>
    </location>
</feature>
<dbReference type="CDD" id="cd00833">
    <property type="entry name" value="PKS"/>
    <property type="match status" value="1"/>
</dbReference>
<dbReference type="InterPro" id="IPR020807">
    <property type="entry name" value="PKS_DH"/>
</dbReference>
<evidence type="ECO:0000256" key="1">
    <source>
        <dbReference type="ARBA" id="ARBA00022450"/>
    </source>
</evidence>
<feature type="region of interest" description="N-terminal hotdog fold" evidence="6">
    <location>
        <begin position="975"/>
        <end position="1116"/>
    </location>
</feature>
<keyword evidence="3" id="KW-0808">Transferase</keyword>
<dbReference type="PROSITE" id="PS50075">
    <property type="entry name" value="CARRIER"/>
    <property type="match status" value="1"/>
</dbReference>
<feature type="active site" description="Proton donor; for dehydratase activity" evidence="6">
    <location>
        <position position="1191"/>
    </location>
</feature>
<dbReference type="InterPro" id="IPR049552">
    <property type="entry name" value="PKS_DH_N"/>
</dbReference>
<dbReference type="PROSITE" id="PS52019">
    <property type="entry name" value="PKS_MFAS_DH"/>
    <property type="match status" value="1"/>
</dbReference>
<evidence type="ECO:0000256" key="3">
    <source>
        <dbReference type="ARBA" id="ARBA00022679"/>
    </source>
</evidence>
<evidence type="ECO:0000256" key="6">
    <source>
        <dbReference type="PROSITE-ProRule" id="PRU01363"/>
    </source>
</evidence>
<dbReference type="Pfam" id="PF00698">
    <property type="entry name" value="Acyl_transf_1"/>
    <property type="match status" value="1"/>
</dbReference>
<keyword evidence="11" id="KW-1185">Reference proteome</keyword>
<dbReference type="InterPro" id="IPR014043">
    <property type="entry name" value="Acyl_transferase_dom"/>
</dbReference>
<dbReference type="SMART" id="SM00827">
    <property type="entry name" value="PKS_AT"/>
    <property type="match status" value="1"/>
</dbReference>
<feature type="domain" description="Ketosynthase family 3 (KS3)" evidence="8">
    <location>
        <begin position="9"/>
        <end position="447"/>
    </location>
</feature>
<name>A0A423WLN1_CYTCH</name>
<dbReference type="Gene3D" id="3.40.366.10">
    <property type="entry name" value="Malonyl-Coenzyme A Acyl Carrier Protein, domain 2"/>
    <property type="match status" value="1"/>
</dbReference>
<dbReference type="Gene3D" id="3.10.129.110">
    <property type="entry name" value="Polyketide synthase dehydratase"/>
    <property type="match status" value="1"/>
</dbReference>
<dbReference type="InterPro" id="IPR009081">
    <property type="entry name" value="PP-bd_ACP"/>
</dbReference>
<reference evidence="10 11" key="1">
    <citation type="submission" date="2015-09" db="EMBL/GenBank/DDBJ databases">
        <title>Host preference determinants of Valsa canker pathogens revealed by comparative genomics.</title>
        <authorList>
            <person name="Yin Z."/>
            <person name="Huang L."/>
        </authorList>
    </citation>
    <scope>NUCLEOTIDE SEQUENCE [LARGE SCALE GENOMIC DNA]</scope>
    <source>
        <strain evidence="10 11">YSFL</strain>
    </source>
</reference>
<dbReference type="InterPro" id="IPR042104">
    <property type="entry name" value="PKS_dehydratase_sf"/>
</dbReference>
<dbReference type="SUPFAM" id="SSF47336">
    <property type="entry name" value="ACP-like"/>
    <property type="match status" value="1"/>
</dbReference>
<feature type="domain" description="PKS/mFAS DH" evidence="9">
    <location>
        <begin position="975"/>
        <end position="1288"/>
    </location>
</feature>
<dbReference type="InterPro" id="IPR016035">
    <property type="entry name" value="Acyl_Trfase/lysoPLipase"/>
</dbReference>
<feature type="active site" description="Proton acceptor; for dehydratase activity" evidence="6">
    <location>
        <position position="1007"/>
    </location>
</feature>
<dbReference type="InterPro" id="IPR036291">
    <property type="entry name" value="NAD(P)-bd_dom_sf"/>
</dbReference>
<sequence length="2478" mass="273753">MTEYPVPPSEPLALVGSSCRFAGGANSPCKLWEVLSNPQDLSKQVPNSRFSARGFFHHDPEYHGTTNSPHGYWLEQDHRVFDAAFFNITPKEAEAIDPQQRLLLEVVYEALESAGYSIGDYAGTNVGVYAGVMTADYQTLSERDELNASQYTSTGNSRAIIANRLSYFFNFHGPSMTIDTACSASLVALHQAVLSLRSREIDMACVAGANMMLTPEQFLAESDLHMLSPSGKSRMWDAKADGYARGEGITAIFIKTLSRALADGDNIQAIIRETGVNSDGRTKGITVPNPEAQRTLIQSTYKKSNLNPFSAEHRPQYFEAHGTGTPAGDPREAQAIAEAFFSVTNTVQNQQQLSKLLVGSVKTIIGHTEGSAGLAGVLKVVQSMKNHCIPPNLHLDTLNPNVRPFYENLEIPKKMTRWPSPPSGQPYRASVNSFGFGGTNAHAIIERYEPRIHDILAPLFDPKPPNITVGWTQSGLSISKLGCASDPTIILPFLFSAASQKSLVETIRKCLTYIRHNPQITTQQLAWHLYKHRTAHTFRVFLVPDPHDPATKTLSSWIDMAEKKSLLDAGAIIRSKQPRSGPRMLGIFTGQGAQYAKMSKGLLQTSPVYQSAIESLDAVLAGCDDPPTWSIQQQILADEQDSRVGVAEVSQPLCTAIQIALVDLLASIGVYFHTVVGHSSGEIAAAYAAGRLTRRDAILISYYRGRYAHLASGKNGCKGAMMACGLSKGEADKFCAEYEYRGKLCVAASNSPTLVTLSGDMDAITAAFHDLRSRGKFVKKLNIDTAYHSFHMLRSVEAYSKALEKCGITPHTVVTEIQWISSVYARAQASGTQDLTLKYWGENMINPVLFNEAVTVALEQCASFDCVIEVGPHPALQSATTETMKNVLKTVLPYKGLLHRGKEGAMAFAEFLGFMWTNFGPSSISIESFIETSSQPELLKSRLDDAPAYAWDHSQIYLRESRLASQYHNRQQPPHELLGVRTRDDNQFELRWRNILKLDKLPWVEGHKFQGQVLLPASAYCVMALDSAKVVLNGRLASVVELQDLEFLSGITIEPDTLGVETLFTVSLTSTWQTMGNQGEEILADFTLTSVPVTSFNFAPMRKNFQGRMRIILEDPSLDVLPCHSEDARAETLPVDVDAFYQMMDEIGLSYTGPFKALTSIDRRFNYAKATLSLRHEVDTTRLDVSPATLDTCFQSTFATFSSPGDKALWTSFLPTKIEKMQFTLANCGTPTSSARLTVESHLTNFVPFDRGSPASITADIHIFDERGQSMMQIESLVVLSFATTRAEDDHELYLHTVMGLDPEDEFVTALIGNEPPSPYLIESCERVAQCYMDQPMSFPGLVDTPPLSPIESVTPDSSFLSTYKSQPASELTEDQLSQFILESPYSHALNFIREIGRSDPQTLSSVMSSVIQDAQLLHDFRQHLGKIVRQISHRYPRMNVLDLTFSEWSFTENILDGLQNTFTSYRLPGNPLPRNLSIRCPSLHENKKVSFTDVDLDAEIANIAASPGTYDLVILSASALSKFQSSHVSIIEKIRWLMKDRGFIVLVHVPVSVHYNQITGSGPPGEQSSTNGTVSVTPVWSGVLDQGGFLPPARQSQQKHPRGISLVIRQANGPYEMNPAGLALANRTQDEHTLIVGQKSASLQISCEELKEGCPGRTMTVWSVGKIEDITSEVTSACTSVLLLADLTRPVCTSLTDSALAVLKSLMQPGKAVLWVTTNALYDPERAASLGLTRTLKAEIPNLTLQVLDLDEPQKSAAHVVSQFSRLLEFRDYLRIADDVKGQNPISFEPEIHIDKGKRLIPRVLPYRPAIDRLNAYRRDVSKTYNSLETCVLMDHIRHADGRTQFEVGITQGAAQNLGGEDAESILVHVEYSSLWPLLITPSKPQYLCIGKDIESGRWVAGISTCLGSTVPVFEARDLSPYNVNRRNLATLLSPMMTAFALADFGGVTNRDIIIVDPTQALLNCLRLVFPPGLATEYCCLHVWASSPDLAKDNSDVKYIHPWTSARELKKVFPGSSPTIFDFSPKQNRLSQSIEGLPDGDYVRWPCTSLSFEPQWSRTSELSIHLTTLQSFQDPSATVMTPAQLLGTKEPIPPFTMIDWKADRLVSVPVKPIVEPRLLHPDRTYILVGLTRDLGQSLCRLFIQHGARNVVVSSRNPDMSPAWVSELNSEGANIRVERMDVTSLEDVKSFKARLILKQKMPPVGGIINGAMVLDDRIFAMMDIDTWNRVMRPKAVGSKNLDFVFNENLEFFIMTSSFAAPGGHAGQSNYAAANMYMNGLAMDRRRRGLAGSVLNIGVIYGLGLLAREKQGIYTGLEKEGYPPISERDIHHMFLEAIVAGRPVAGQIMDLTTGLARYRVNDPNPLHWHRDRRFCHYTQNSGGKNLVKELIGGAKTLQEVSDIVVEHFCRYLEAAHQLPGTTGDSNIVELGLDSLAAVEIRNWFYKSVGRDVAVMKIVGSLSILSLCEEVARKIMEERS</sequence>
<dbReference type="InterPro" id="IPR050091">
    <property type="entry name" value="PKS_NRPS_Biosynth_Enz"/>
</dbReference>
<comment type="caution">
    <text evidence="10">The sequence shown here is derived from an EMBL/GenBank/DDBJ whole genome shotgun (WGS) entry which is preliminary data.</text>
</comment>
<dbReference type="PROSITE" id="PS00606">
    <property type="entry name" value="KS3_1"/>
    <property type="match status" value="1"/>
</dbReference>
<dbReference type="Proteomes" id="UP000284375">
    <property type="component" value="Unassembled WGS sequence"/>
</dbReference>
<dbReference type="InterPro" id="IPR049551">
    <property type="entry name" value="PKS_DH_C"/>
</dbReference>
<feature type="region of interest" description="C-terminal hotdog fold" evidence="6">
    <location>
        <begin position="1132"/>
        <end position="1288"/>
    </location>
</feature>
<dbReference type="GO" id="GO:0044550">
    <property type="term" value="P:secondary metabolite biosynthetic process"/>
    <property type="evidence" value="ECO:0007669"/>
    <property type="project" value="TreeGrafter"/>
</dbReference>
<evidence type="ECO:0000313" key="11">
    <source>
        <dbReference type="Proteomes" id="UP000284375"/>
    </source>
</evidence>
<dbReference type="SMART" id="SM00825">
    <property type="entry name" value="PKS_KS"/>
    <property type="match status" value="1"/>
</dbReference>
<dbReference type="STRING" id="252740.A0A423WLN1"/>
<dbReference type="GO" id="GO:0006633">
    <property type="term" value="P:fatty acid biosynthetic process"/>
    <property type="evidence" value="ECO:0007669"/>
    <property type="project" value="InterPro"/>
</dbReference>
<dbReference type="InterPro" id="IPR018201">
    <property type="entry name" value="Ketoacyl_synth_AS"/>
</dbReference>
<dbReference type="SMART" id="SM00826">
    <property type="entry name" value="PKS_DH"/>
    <property type="match status" value="1"/>
</dbReference>
<accession>A0A423WLN1</accession>
<dbReference type="SUPFAM" id="SSF55048">
    <property type="entry name" value="Probable ACP-binding domain of malonyl-CoA ACP transacylase"/>
    <property type="match status" value="1"/>
</dbReference>
<dbReference type="InterPro" id="IPR014030">
    <property type="entry name" value="Ketoacyl_synth_N"/>
</dbReference>